<protein>
    <submittedName>
        <fullName evidence="1">Uncharacterized protein</fullName>
    </submittedName>
</protein>
<accession>A0A149QZG0</accession>
<dbReference type="AlphaFoldDB" id="A0A149QZG0"/>
<dbReference type="Proteomes" id="UP000075573">
    <property type="component" value="Unassembled WGS sequence"/>
</dbReference>
<comment type="caution">
    <text evidence="1">The sequence shown here is derived from an EMBL/GenBank/DDBJ whole genome shotgun (WGS) entry which is preliminary data.</text>
</comment>
<evidence type="ECO:0000313" key="2">
    <source>
        <dbReference type="Proteomes" id="UP000075573"/>
    </source>
</evidence>
<name>A0A149QZG0_9PROT</name>
<reference evidence="1 2" key="1">
    <citation type="submission" date="2015-06" db="EMBL/GenBank/DDBJ databases">
        <title>Improved classification and identification of acetic acid bacteria using matrix-assisted laser desorption/ionization time-of-flight mass spectrometry; Gluconobacter nephelii and Gluconobacter uchimurae are later heterotypic synonyms of Gluconobacter japonicus and Gluconobacter oxydans, respectively.</title>
        <authorList>
            <person name="Li L."/>
            <person name="Cleenwerck I."/>
            <person name="De Vuyst L."/>
            <person name="Vandamme P."/>
        </authorList>
    </citation>
    <scope>NUCLEOTIDE SEQUENCE [LARGE SCALE GENOMIC DNA]</scope>
    <source>
        <strain evidence="1 2">LMG 1764</strain>
    </source>
</reference>
<gene>
    <name evidence="1" type="ORF">AD929_01860</name>
</gene>
<dbReference type="PATRIC" id="fig|442.7.peg.2619"/>
<dbReference type="EMBL" id="LHZB01000085">
    <property type="protein sequence ID" value="KXV02718.1"/>
    <property type="molecule type" value="Genomic_DNA"/>
</dbReference>
<evidence type="ECO:0000313" key="1">
    <source>
        <dbReference type="EMBL" id="KXV02718.1"/>
    </source>
</evidence>
<organism evidence="1 2">
    <name type="scientific">Gluconobacter potus</name>
    <dbReference type="NCBI Taxonomy" id="2724927"/>
    <lineage>
        <taxon>Bacteria</taxon>
        <taxon>Pseudomonadati</taxon>
        <taxon>Pseudomonadota</taxon>
        <taxon>Alphaproteobacteria</taxon>
        <taxon>Acetobacterales</taxon>
        <taxon>Acetobacteraceae</taxon>
        <taxon>Gluconobacter</taxon>
    </lineage>
</organism>
<sequence length="713" mass="80767">MSRLRQEGRELGQNCREVADRALLRDCLELRRLNMTKSVFENLPTHHCWGIDDVNPDMAIHILQTLGRPELDKAGKLRLSPGQRRAAIRAHENSGIINTPVTLSPDGRIIKGEEKLHAIIMFNSTARVAFLFGVDVLHEKLYVNGHKRRSSSDDVSVRAPQSSVHAATIARAVKIVMRFAHGRMGATARSSRLDIVDFCDCYPEIYQLAEIADRLFRENQQRDKELRLSRAMYLAILFLLGRVDQELAEGILSRLTVWPDREWQNVASLQNALHRDAAFLKGQSVDYKTVYLFVLTFNALRRGEAMRSLSLANVAEWRLDNGRPDATDATVYREVFPAIDGWTEAHNLHWRSEDVLPREPAGTEKLKMYVSMNWSNESSRELLACCNQNNRRVSSNRAQKYAMDMALGHFALCSVIALCADGRMSDGQHRMLASLLEGVSFPTFILDGVDDRAFAVTDDEETATFKDHLRDRYPEISRDNSRVLAAAVPYMADILIGAERAVARRDMPMSQKDEFFEVFIAPRARAGNSLTRYATGKAWSDLCHHRNGLGLCRSLLVAVTFWGLTSGIEDAEQKTEDFFTVLMGRKTRSDGTRILPRRSQNSLRPSETNNAARSLNEAIRTYRTVVDDGRGNVRIPRLDVITFQRPLLMAALRAWLFEETLDEDWVEVVRKNGLPAVLEAWPHPMQHRRIDPTRSCDFVTVVPVKQADQSLAA</sequence>
<proteinExistence type="predicted"/>